<dbReference type="InterPro" id="IPR001647">
    <property type="entry name" value="HTH_TetR"/>
</dbReference>
<dbReference type="PANTHER" id="PTHR30055">
    <property type="entry name" value="HTH-TYPE TRANSCRIPTIONAL REGULATOR RUTR"/>
    <property type="match status" value="1"/>
</dbReference>
<feature type="domain" description="HTH tetR-type" evidence="2">
    <location>
        <begin position="16"/>
        <end position="75"/>
    </location>
</feature>
<dbReference type="InterPro" id="IPR050109">
    <property type="entry name" value="HTH-type_TetR-like_transc_reg"/>
</dbReference>
<proteinExistence type="predicted"/>
<dbReference type="AlphaFoldDB" id="A0A6J6A1Q2"/>
<dbReference type="Pfam" id="PF00440">
    <property type="entry name" value="TetR_N"/>
    <property type="match status" value="1"/>
</dbReference>
<accession>A0A6J6A1Q2</accession>
<evidence type="ECO:0000313" key="3">
    <source>
        <dbReference type="EMBL" id="CAB4347010.1"/>
    </source>
</evidence>
<evidence type="ECO:0000259" key="2">
    <source>
        <dbReference type="PROSITE" id="PS50977"/>
    </source>
</evidence>
<dbReference type="EMBL" id="CAESAN010000168">
    <property type="protein sequence ID" value="CAB4347010.1"/>
    <property type="molecule type" value="Genomic_DNA"/>
</dbReference>
<dbReference type="PANTHER" id="PTHR30055:SF209">
    <property type="entry name" value="POSSIBLE TRANSCRIPTIONAL REGULATORY PROTEIN (PROBABLY TETR-FAMILY)"/>
    <property type="match status" value="1"/>
</dbReference>
<name>A0A6J6A1Q2_9ZZZZ</name>
<gene>
    <name evidence="3" type="ORF">UFOPK3547_01549</name>
</gene>
<organism evidence="3">
    <name type="scientific">freshwater metagenome</name>
    <dbReference type="NCBI Taxonomy" id="449393"/>
    <lineage>
        <taxon>unclassified sequences</taxon>
        <taxon>metagenomes</taxon>
        <taxon>ecological metagenomes</taxon>
    </lineage>
</organism>
<dbReference type="PROSITE" id="PS50977">
    <property type="entry name" value="HTH_TETR_2"/>
    <property type="match status" value="1"/>
</dbReference>
<sequence length="213" mass="22820">MTQAPANPSRQSAHLARRRAALIASAQHTLAESGPDATIEEFAAAAGVSIATLYKHFDSKDGLLVAAAVDVQQRWEAWMAEVVSVLPTETEQFVAAGRLALRGHELSPEFASIGLGIIRATPIDLGAFVSDLSVRVDSLVAEGAIRTDQVNRRTRLYLACLLDEFMRQGALTKPNPDEADAVVEIALTLLGFTQARARKLVSAPLPPLTELAQ</sequence>
<keyword evidence="1" id="KW-0238">DNA-binding</keyword>
<dbReference type="PRINTS" id="PR00455">
    <property type="entry name" value="HTHTETR"/>
</dbReference>
<dbReference type="InterPro" id="IPR009057">
    <property type="entry name" value="Homeodomain-like_sf"/>
</dbReference>
<dbReference type="Gene3D" id="1.10.357.10">
    <property type="entry name" value="Tetracycline Repressor, domain 2"/>
    <property type="match status" value="1"/>
</dbReference>
<reference evidence="3" key="1">
    <citation type="submission" date="2020-05" db="EMBL/GenBank/DDBJ databases">
        <authorList>
            <person name="Chiriac C."/>
            <person name="Salcher M."/>
            <person name="Ghai R."/>
            <person name="Kavagutti S V."/>
        </authorList>
    </citation>
    <scope>NUCLEOTIDE SEQUENCE</scope>
</reference>
<evidence type="ECO:0000256" key="1">
    <source>
        <dbReference type="ARBA" id="ARBA00023125"/>
    </source>
</evidence>
<dbReference type="GO" id="GO:0000976">
    <property type="term" value="F:transcription cis-regulatory region binding"/>
    <property type="evidence" value="ECO:0007669"/>
    <property type="project" value="TreeGrafter"/>
</dbReference>
<dbReference type="SUPFAM" id="SSF46689">
    <property type="entry name" value="Homeodomain-like"/>
    <property type="match status" value="1"/>
</dbReference>
<protein>
    <submittedName>
        <fullName evidence="3">Unannotated protein</fullName>
    </submittedName>
</protein>
<dbReference type="GO" id="GO:0003700">
    <property type="term" value="F:DNA-binding transcription factor activity"/>
    <property type="evidence" value="ECO:0007669"/>
    <property type="project" value="TreeGrafter"/>
</dbReference>